<dbReference type="AlphaFoldDB" id="A0A3N4HNJ4"/>
<sequence>MLLDQLKQLYDVDSVDEGSMHDMEIFYQELNPNTRRYWDDPKDGGDWKWKI</sequence>
<organism evidence="1 2">
    <name type="scientific">Ascobolus immersus RN42</name>
    <dbReference type="NCBI Taxonomy" id="1160509"/>
    <lineage>
        <taxon>Eukaryota</taxon>
        <taxon>Fungi</taxon>
        <taxon>Dikarya</taxon>
        <taxon>Ascomycota</taxon>
        <taxon>Pezizomycotina</taxon>
        <taxon>Pezizomycetes</taxon>
        <taxon>Pezizales</taxon>
        <taxon>Ascobolaceae</taxon>
        <taxon>Ascobolus</taxon>
    </lineage>
</organism>
<proteinExistence type="predicted"/>
<evidence type="ECO:0000313" key="2">
    <source>
        <dbReference type="Proteomes" id="UP000275078"/>
    </source>
</evidence>
<protein>
    <submittedName>
        <fullName evidence="1">Uncharacterized protein</fullName>
    </submittedName>
</protein>
<gene>
    <name evidence="1" type="ORF">BJ508DRAFT_419065</name>
</gene>
<keyword evidence="2" id="KW-1185">Reference proteome</keyword>
<dbReference type="EMBL" id="ML119823">
    <property type="protein sequence ID" value="RPA73380.1"/>
    <property type="molecule type" value="Genomic_DNA"/>
</dbReference>
<accession>A0A3N4HNJ4</accession>
<dbReference type="Proteomes" id="UP000275078">
    <property type="component" value="Unassembled WGS sequence"/>
</dbReference>
<reference evidence="1 2" key="1">
    <citation type="journal article" date="2018" name="Nat. Ecol. Evol.">
        <title>Pezizomycetes genomes reveal the molecular basis of ectomycorrhizal truffle lifestyle.</title>
        <authorList>
            <person name="Murat C."/>
            <person name="Payen T."/>
            <person name="Noel B."/>
            <person name="Kuo A."/>
            <person name="Morin E."/>
            <person name="Chen J."/>
            <person name="Kohler A."/>
            <person name="Krizsan K."/>
            <person name="Balestrini R."/>
            <person name="Da Silva C."/>
            <person name="Montanini B."/>
            <person name="Hainaut M."/>
            <person name="Levati E."/>
            <person name="Barry K.W."/>
            <person name="Belfiori B."/>
            <person name="Cichocki N."/>
            <person name="Clum A."/>
            <person name="Dockter R.B."/>
            <person name="Fauchery L."/>
            <person name="Guy J."/>
            <person name="Iotti M."/>
            <person name="Le Tacon F."/>
            <person name="Lindquist E.A."/>
            <person name="Lipzen A."/>
            <person name="Malagnac F."/>
            <person name="Mello A."/>
            <person name="Molinier V."/>
            <person name="Miyauchi S."/>
            <person name="Poulain J."/>
            <person name="Riccioni C."/>
            <person name="Rubini A."/>
            <person name="Sitrit Y."/>
            <person name="Splivallo R."/>
            <person name="Traeger S."/>
            <person name="Wang M."/>
            <person name="Zifcakova L."/>
            <person name="Wipf D."/>
            <person name="Zambonelli A."/>
            <person name="Paolocci F."/>
            <person name="Nowrousian M."/>
            <person name="Ottonello S."/>
            <person name="Baldrian P."/>
            <person name="Spatafora J.W."/>
            <person name="Henrissat B."/>
            <person name="Nagy L.G."/>
            <person name="Aury J.M."/>
            <person name="Wincker P."/>
            <person name="Grigoriev I.V."/>
            <person name="Bonfante P."/>
            <person name="Martin F.M."/>
        </authorList>
    </citation>
    <scope>NUCLEOTIDE SEQUENCE [LARGE SCALE GENOMIC DNA]</scope>
    <source>
        <strain evidence="1 2">RN42</strain>
    </source>
</reference>
<name>A0A3N4HNJ4_ASCIM</name>
<evidence type="ECO:0000313" key="1">
    <source>
        <dbReference type="EMBL" id="RPA73380.1"/>
    </source>
</evidence>